<dbReference type="InterPro" id="IPR031165">
    <property type="entry name" value="GNAT_YJDJ"/>
</dbReference>
<organism evidence="2 3">
    <name type="scientific">Bacteroides thetaiotaomicron</name>
    <dbReference type="NCBI Taxonomy" id="818"/>
    <lineage>
        <taxon>Bacteria</taxon>
        <taxon>Pseudomonadati</taxon>
        <taxon>Bacteroidota</taxon>
        <taxon>Bacteroidia</taxon>
        <taxon>Bacteroidales</taxon>
        <taxon>Bacteroidaceae</taxon>
        <taxon>Bacteroides</taxon>
    </lineage>
</organism>
<dbReference type="PROSITE" id="PS51729">
    <property type="entry name" value="GNAT_YJDJ"/>
    <property type="match status" value="1"/>
</dbReference>
<dbReference type="Gene3D" id="3.40.630.30">
    <property type="match status" value="1"/>
</dbReference>
<evidence type="ECO:0000313" key="2">
    <source>
        <dbReference type="EMBL" id="RHL60551.1"/>
    </source>
</evidence>
<dbReference type="Pfam" id="PF14542">
    <property type="entry name" value="Acetyltransf_CG"/>
    <property type="match status" value="1"/>
</dbReference>
<accession>A0A415M281</accession>
<gene>
    <name evidence="2" type="ORF">DW011_08855</name>
</gene>
<feature type="domain" description="N-acetyltransferase" evidence="1">
    <location>
        <begin position="22"/>
        <end position="106"/>
    </location>
</feature>
<evidence type="ECO:0000313" key="3">
    <source>
        <dbReference type="Proteomes" id="UP000283616"/>
    </source>
</evidence>
<dbReference type="InterPro" id="IPR016181">
    <property type="entry name" value="Acyl_CoA_acyltransferase"/>
</dbReference>
<dbReference type="SUPFAM" id="SSF55729">
    <property type="entry name" value="Acyl-CoA N-acyltransferases (Nat)"/>
    <property type="match status" value="1"/>
</dbReference>
<evidence type="ECO:0000259" key="1">
    <source>
        <dbReference type="PROSITE" id="PS51729"/>
    </source>
</evidence>
<dbReference type="PANTHER" id="PTHR31435">
    <property type="entry name" value="PROTEIN NATD1"/>
    <property type="match status" value="1"/>
</dbReference>
<dbReference type="InterPro" id="IPR045057">
    <property type="entry name" value="Gcn5-rel_NAT"/>
</dbReference>
<name>A0A415M281_BACT4</name>
<dbReference type="AlphaFoldDB" id="A0A415M281"/>
<protein>
    <submittedName>
        <fullName evidence="2">N-acetyltransferase</fullName>
    </submittedName>
</protein>
<comment type="caution">
    <text evidence="2">The sequence shown here is derived from an EMBL/GenBank/DDBJ whole genome shotgun (WGS) entry which is preliminary data.</text>
</comment>
<dbReference type="EMBL" id="QROV01000008">
    <property type="protein sequence ID" value="RHL60551.1"/>
    <property type="molecule type" value="Genomic_DNA"/>
</dbReference>
<proteinExistence type="predicted"/>
<dbReference type="PANTHER" id="PTHR31435:SF9">
    <property type="entry name" value="PROTEIN NATD1"/>
    <property type="match status" value="1"/>
</dbReference>
<sequence length="106" mass="12029">MIRIGYNGLNNFKINIMDYKITHQPEQKLFKAEVDGRTAFVEYRLLGDYLDIIHTIVPKPIEGRGIAAALVKAAYDFALANGMKPKATCSYAVRWLERHPEMNADS</sequence>
<reference evidence="2 3" key="1">
    <citation type="submission" date="2018-08" db="EMBL/GenBank/DDBJ databases">
        <title>A genome reference for cultivated species of the human gut microbiota.</title>
        <authorList>
            <person name="Zou Y."/>
            <person name="Xue W."/>
            <person name="Luo G."/>
        </authorList>
    </citation>
    <scope>NUCLEOTIDE SEQUENCE [LARGE SCALE GENOMIC DNA]</scope>
    <source>
        <strain evidence="2 3">AF37-12</strain>
    </source>
</reference>
<dbReference type="GO" id="GO:0016740">
    <property type="term" value="F:transferase activity"/>
    <property type="evidence" value="ECO:0007669"/>
    <property type="project" value="UniProtKB-KW"/>
</dbReference>
<keyword evidence="2" id="KW-0808">Transferase</keyword>
<dbReference type="Proteomes" id="UP000283616">
    <property type="component" value="Unassembled WGS sequence"/>
</dbReference>